<keyword evidence="6 9" id="KW-0732">Signal</keyword>
<gene>
    <name evidence="10" type="ORF">SAY87_008965</name>
</gene>
<proteinExistence type="inferred from homology"/>
<reference evidence="10 11" key="1">
    <citation type="journal article" date="2023" name="Hortic Res">
        <title>Pangenome of water caltrop reveals structural variations and asymmetric subgenome divergence after allopolyploidization.</title>
        <authorList>
            <person name="Zhang X."/>
            <person name="Chen Y."/>
            <person name="Wang L."/>
            <person name="Yuan Y."/>
            <person name="Fang M."/>
            <person name="Shi L."/>
            <person name="Lu R."/>
            <person name="Comes H.P."/>
            <person name="Ma Y."/>
            <person name="Chen Y."/>
            <person name="Huang G."/>
            <person name="Zhou Y."/>
            <person name="Zheng Z."/>
            <person name="Qiu Y."/>
        </authorList>
    </citation>
    <scope>NUCLEOTIDE SEQUENCE [LARGE SCALE GENOMIC DNA]</scope>
    <source>
        <tissue evidence="10">Roots</tissue>
    </source>
</reference>
<evidence type="ECO:0000256" key="1">
    <source>
        <dbReference type="ARBA" id="ARBA00004613"/>
    </source>
</evidence>
<organism evidence="10 11">
    <name type="scientific">Trapa incisa</name>
    <dbReference type="NCBI Taxonomy" id="236973"/>
    <lineage>
        <taxon>Eukaryota</taxon>
        <taxon>Viridiplantae</taxon>
        <taxon>Streptophyta</taxon>
        <taxon>Embryophyta</taxon>
        <taxon>Tracheophyta</taxon>
        <taxon>Spermatophyta</taxon>
        <taxon>Magnoliopsida</taxon>
        <taxon>eudicotyledons</taxon>
        <taxon>Gunneridae</taxon>
        <taxon>Pentapetalae</taxon>
        <taxon>rosids</taxon>
        <taxon>malvids</taxon>
        <taxon>Myrtales</taxon>
        <taxon>Lythraceae</taxon>
        <taxon>Trapa</taxon>
    </lineage>
</organism>
<evidence type="ECO:0000256" key="8">
    <source>
        <dbReference type="ARBA" id="ARBA00023030"/>
    </source>
</evidence>
<dbReference type="AlphaFoldDB" id="A0AAN7PX13"/>
<dbReference type="GO" id="GO:0008283">
    <property type="term" value="P:cell population proliferation"/>
    <property type="evidence" value="ECO:0007669"/>
    <property type="project" value="UniProtKB-UniRule"/>
</dbReference>
<accession>A0AAN7PX13</accession>
<dbReference type="GO" id="GO:0008083">
    <property type="term" value="F:growth factor activity"/>
    <property type="evidence" value="ECO:0007669"/>
    <property type="project" value="UniProtKB-UniRule"/>
</dbReference>
<comment type="PTM">
    <text evidence="9">PSK-alpha is produced by endopeptidase digestion. PSK-beta is produced from PSK-alpha by exopeptidase digestion.</text>
</comment>
<evidence type="ECO:0000313" key="10">
    <source>
        <dbReference type="EMBL" id="KAK4755208.1"/>
    </source>
</evidence>
<keyword evidence="5 9" id="KW-0765">Sulfation</keyword>
<dbReference type="InterPro" id="IPR009438">
    <property type="entry name" value="Phytosulfokine"/>
</dbReference>
<comment type="PTM">
    <text evidence="9">Sulfation is important for activity and for the binding to a putative membrane receptor.</text>
</comment>
<dbReference type="PANTHER" id="PTHR33285:SF33">
    <property type="entry name" value="PHYTOSULFOKINE"/>
    <property type="match status" value="1"/>
</dbReference>
<evidence type="ECO:0000256" key="6">
    <source>
        <dbReference type="ARBA" id="ARBA00022729"/>
    </source>
</evidence>
<evidence type="ECO:0000256" key="5">
    <source>
        <dbReference type="ARBA" id="ARBA00022641"/>
    </source>
</evidence>
<comment type="subcellular location">
    <subcellularLocation>
        <location evidence="1 9">Secreted</location>
    </subcellularLocation>
</comment>
<evidence type="ECO:0000313" key="11">
    <source>
        <dbReference type="Proteomes" id="UP001345219"/>
    </source>
</evidence>
<comment type="similarity">
    <text evidence="2 9">Belongs to the phytosulfokine family.</text>
</comment>
<keyword evidence="4 9" id="KW-0964">Secreted</keyword>
<evidence type="ECO:0000256" key="2">
    <source>
        <dbReference type="ARBA" id="ARBA00010781"/>
    </source>
</evidence>
<evidence type="ECO:0000256" key="9">
    <source>
        <dbReference type="RuleBase" id="RU368031"/>
    </source>
</evidence>
<keyword evidence="11" id="KW-1185">Reference proteome</keyword>
<keyword evidence="3 9" id="KW-0217">Developmental protein</keyword>
<dbReference type="EMBL" id="JAXIOK010000014">
    <property type="protein sequence ID" value="KAK4755208.1"/>
    <property type="molecule type" value="Genomic_DNA"/>
</dbReference>
<feature type="chain" id="PRO_5042663887" description="Phytosulfokine" evidence="9">
    <location>
        <begin position="28"/>
        <end position="100"/>
    </location>
</feature>
<dbReference type="Pfam" id="PF06404">
    <property type="entry name" value="PSK"/>
    <property type="match status" value="1"/>
</dbReference>
<keyword evidence="7 9" id="KW-0221">Differentiation</keyword>
<comment type="caution">
    <text evidence="10">The sequence shown here is derived from an EMBL/GenBank/DDBJ whole genome shotgun (WGS) entry which is preliminary data.</text>
</comment>
<feature type="signal peptide" evidence="9">
    <location>
        <begin position="1"/>
        <end position="27"/>
    </location>
</feature>
<evidence type="ECO:0000256" key="4">
    <source>
        <dbReference type="ARBA" id="ARBA00022525"/>
    </source>
</evidence>
<dbReference type="GO" id="GO:0030154">
    <property type="term" value="P:cell differentiation"/>
    <property type="evidence" value="ECO:0007669"/>
    <property type="project" value="UniProtKB-UniRule"/>
</dbReference>
<keyword evidence="8 9" id="KW-0339">Growth factor</keyword>
<dbReference type="GO" id="GO:0005576">
    <property type="term" value="C:extracellular region"/>
    <property type="evidence" value="ECO:0007669"/>
    <property type="project" value="UniProtKB-SubCell"/>
</dbReference>
<sequence length="100" mass="11247">MKQSHGLLMLQLQLLLLLLLLIPHSSSRLVKPITSEEDGGIHHAASSCEDPMTGLSELIGADEVNSGDQSHEEEDNEECFKRRMMAEAHLDYIYTQHHKP</sequence>
<dbReference type="PANTHER" id="PTHR33285">
    <property type="entry name" value="PHYTOSULFOKINES 3"/>
    <property type="match status" value="1"/>
</dbReference>
<evidence type="ECO:0000256" key="7">
    <source>
        <dbReference type="ARBA" id="ARBA00022782"/>
    </source>
</evidence>
<protein>
    <recommendedName>
        <fullName evidence="9">Phytosulfokine</fullName>
    </recommendedName>
    <component>
        <recommendedName>
            <fullName evidence="9">Phytosulfokine-alpha</fullName>
            <shortName evidence="9">PSK-alpha</shortName>
            <shortName evidence="9">Phytosulfokine-a</shortName>
        </recommendedName>
    </component>
    <component>
        <recommendedName>
            <fullName evidence="9">Phytosulfokine-beta</fullName>
            <shortName evidence="9">PSK-beta</shortName>
            <shortName evidence="9">Phytosulfokine-b</shortName>
        </recommendedName>
    </component>
</protein>
<name>A0AAN7PX13_9MYRT</name>
<comment type="function">
    <text evidence="9">Promotes plant cell differentiation, organogenesis and somatic embryogenesis as well as cell proliferation.</text>
</comment>
<evidence type="ECO:0000256" key="3">
    <source>
        <dbReference type="ARBA" id="ARBA00022473"/>
    </source>
</evidence>
<dbReference type="Proteomes" id="UP001345219">
    <property type="component" value="Chromosome 8"/>
</dbReference>